<name>A0AAD3XS81_NEPGR</name>
<organism evidence="1 2">
    <name type="scientific">Nepenthes gracilis</name>
    <name type="common">Slender pitcher plant</name>
    <dbReference type="NCBI Taxonomy" id="150966"/>
    <lineage>
        <taxon>Eukaryota</taxon>
        <taxon>Viridiplantae</taxon>
        <taxon>Streptophyta</taxon>
        <taxon>Embryophyta</taxon>
        <taxon>Tracheophyta</taxon>
        <taxon>Spermatophyta</taxon>
        <taxon>Magnoliopsida</taxon>
        <taxon>eudicotyledons</taxon>
        <taxon>Gunneridae</taxon>
        <taxon>Pentapetalae</taxon>
        <taxon>Caryophyllales</taxon>
        <taxon>Nepenthaceae</taxon>
        <taxon>Nepenthes</taxon>
    </lineage>
</organism>
<sequence>MITKSKLVEQLFNDYHSRSQRKYPAIAIFSPKPFLTSWYRNGCSPHLTSVNPDLSAIVGDKMPPLVAVKSQKSLREPLSWLKR</sequence>
<evidence type="ECO:0000313" key="1">
    <source>
        <dbReference type="EMBL" id="GMH14714.1"/>
    </source>
</evidence>
<dbReference type="Proteomes" id="UP001279734">
    <property type="component" value="Unassembled WGS sequence"/>
</dbReference>
<evidence type="ECO:0000313" key="2">
    <source>
        <dbReference type="Proteomes" id="UP001279734"/>
    </source>
</evidence>
<protein>
    <submittedName>
        <fullName evidence="1">Uncharacterized protein</fullName>
    </submittedName>
</protein>
<gene>
    <name evidence="1" type="ORF">Nepgr_016555</name>
</gene>
<reference evidence="1" key="1">
    <citation type="submission" date="2023-05" db="EMBL/GenBank/DDBJ databases">
        <title>Nepenthes gracilis genome sequencing.</title>
        <authorList>
            <person name="Fukushima K."/>
        </authorList>
    </citation>
    <scope>NUCLEOTIDE SEQUENCE</scope>
    <source>
        <strain evidence="1">SING2019-196</strain>
    </source>
</reference>
<dbReference type="AlphaFoldDB" id="A0AAD3XS81"/>
<keyword evidence="2" id="KW-1185">Reference proteome</keyword>
<comment type="caution">
    <text evidence="1">The sequence shown here is derived from an EMBL/GenBank/DDBJ whole genome shotgun (WGS) entry which is preliminary data.</text>
</comment>
<accession>A0AAD3XS81</accession>
<proteinExistence type="predicted"/>
<dbReference type="EMBL" id="BSYO01000014">
    <property type="protein sequence ID" value="GMH14714.1"/>
    <property type="molecule type" value="Genomic_DNA"/>
</dbReference>